<evidence type="ECO:0000256" key="6">
    <source>
        <dbReference type="ARBA" id="ARBA00022692"/>
    </source>
</evidence>
<keyword evidence="9" id="KW-0902">Two-component regulatory system</keyword>
<dbReference type="CDD" id="cd00075">
    <property type="entry name" value="HATPase"/>
    <property type="match status" value="1"/>
</dbReference>
<dbReference type="GO" id="GO:0000155">
    <property type="term" value="F:phosphorelay sensor kinase activity"/>
    <property type="evidence" value="ECO:0007669"/>
    <property type="project" value="InterPro"/>
</dbReference>
<gene>
    <name evidence="14" type="ORF">PAI11_43070</name>
</gene>
<evidence type="ECO:0000256" key="2">
    <source>
        <dbReference type="ARBA" id="ARBA00004236"/>
    </source>
</evidence>
<dbReference type="SMART" id="SM00388">
    <property type="entry name" value="HisKA"/>
    <property type="match status" value="1"/>
</dbReference>
<dbReference type="RefSeq" id="WP_007579219.1">
    <property type="nucleotide sequence ID" value="NZ_AGUD01000316.1"/>
</dbReference>
<comment type="subcellular location">
    <subcellularLocation>
        <location evidence="2">Cell membrane</location>
    </subcellularLocation>
</comment>
<feature type="domain" description="Histidine kinase" evidence="12">
    <location>
        <begin position="248"/>
        <end position="460"/>
    </location>
</feature>
<keyword evidence="15" id="KW-1185">Reference proteome</keyword>
<evidence type="ECO:0000256" key="5">
    <source>
        <dbReference type="ARBA" id="ARBA00022679"/>
    </source>
</evidence>
<keyword evidence="10 11" id="KW-0472">Membrane</keyword>
<dbReference type="InterPro" id="IPR003660">
    <property type="entry name" value="HAMP_dom"/>
</dbReference>
<evidence type="ECO:0000256" key="9">
    <source>
        <dbReference type="ARBA" id="ARBA00023012"/>
    </source>
</evidence>
<keyword evidence="6 11" id="KW-0812">Transmembrane</keyword>
<dbReference type="OrthoDB" id="5241347at2"/>
<dbReference type="EC" id="2.7.13.3" evidence="3"/>
<dbReference type="InterPro" id="IPR036097">
    <property type="entry name" value="HisK_dim/P_sf"/>
</dbReference>
<evidence type="ECO:0000313" key="15">
    <source>
        <dbReference type="Proteomes" id="UP000005143"/>
    </source>
</evidence>
<evidence type="ECO:0000313" key="14">
    <source>
        <dbReference type="EMBL" id="EHN08872.1"/>
    </source>
</evidence>
<name>H0EBS4_9ACTN</name>
<proteinExistence type="predicted"/>
<dbReference type="SMART" id="SM00387">
    <property type="entry name" value="HATPase_c"/>
    <property type="match status" value="1"/>
</dbReference>
<dbReference type="PRINTS" id="PR00344">
    <property type="entry name" value="BCTRLSENSOR"/>
</dbReference>
<dbReference type="PANTHER" id="PTHR45436:SF5">
    <property type="entry name" value="SENSOR HISTIDINE KINASE TRCS"/>
    <property type="match status" value="1"/>
</dbReference>
<keyword evidence="7 14" id="KW-0418">Kinase</keyword>
<reference evidence="14 15" key="1">
    <citation type="journal article" date="2013" name="Biodegradation">
        <title>Quantitative proteomic analysis of ibuprofen-degrading Patulibacter sp. strain I11.</title>
        <authorList>
            <person name="Almeida B."/>
            <person name="Kjeldal H."/>
            <person name="Lolas I."/>
            <person name="Knudsen A.D."/>
            <person name="Carvalho G."/>
            <person name="Nielsen K.L."/>
            <person name="Barreto Crespo M.T."/>
            <person name="Stensballe A."/>
            <person name="Nielsen J.L."/>
        </authorList>
    </citation>
    <scope>NUCLEOTIDE SEQUENCE [LARGE SCALE GENOMIC DNA]</scope>
    <source>
        <strain evidence="14 15">I11</strain>
    </source>
</reference>
<dbReference type="GO" id="GO:0005886">
    <property type="term" value="C:plasma membrane"/>
    <property type="evidence" value="ECO:0007669"/>
    <property type="project" value="UniProtKB-SubCell"/>
</dbReference>
<evidence type="ECO:0000256" key="4">
    <source>
        <dbReference type="ARBA" id="ARBA00022553"/>
    </source>
</evidence>
<keyword evidence="8 11" id="KW-1133">Transmembrane helix</keyword>
<dbReference type="AlphaFoldDB" id="H0EBS4"/>
<organism evidence="14 15">
    <name type="scientific">Patulibacter medicamentivorans</name>
    <dbReference type="NCBI Taxonomy" id="1097667"/>
    <lineage>
        <taxon>Bacteria</taxon>
        <taxon>Bacillati</taxon>
        <taxon>Actinomycetota</taxon>
        <taxon>Thermoleophilia</taxon>
        <taxon>Solirubrobacterales</taxon>
        <taxon>Patulibacteraceae</taxon>
        <taxon>Patulibacter</taxon>
    </lineage>
</organism>
<keyword evidence="5" id="KW-0808">Transferase</keyword>
<dbReference type="CDD" id="cd00082">
    <property type="entry name" value="HisKA"/>
    <property type="match status" value="1"/>
</dbReference>
<dbReference type="SMART" id="SM00304">
    <property type="entry name" value="HAMP"/>
    <property type="match status" value="1"/>
</dbReference>
<dbReference type="InterPro" id="IPR003594">
    <property type="entry name" value="HATPase_dom"/>
</dbReference>
<comment type="catalytic activity">
    <reaction evidence="1">
        <text>ATP + protein L-histidine = ADP + protein N-phospho-L-histidine.</text>
        <dbReference type="EC" id="2.7.13.3"/>
    </reaction>
</comment>
<comment type="caution">
    <text evidence="14">The sequence shown here is derived from an EMBL/GenBank/DDBJ whole genome shotgun (WGS) entry which is preliminary data.</text>
</comment>
<dbReference type="InterPro" id="IPR004358">
    <property type="entry name" value="Sig_transdc_His_kin-like_C"/>
</dbReference>
<dbReference type="InterPro" id="IPR050428">
    <property type="entry name" value="TCS_sensor_his_kinase"/>
</dbReference>
<dbReference type="InterPro" id="IPR003661">
    <property type="entry name" value="HisK_dim/P_dom"/>
</dbReference>
<dbReference type="SUPFAM" id="SSF47384">
    <property type="entry name" value="Homodimeric domain of signal transducing histidine kinase"/>
    <property type="match status" value="1"/>
</dbReference>
<accession>H0EBS4</accession>
<feature type="transmembrane region" description="Helical" evidence="11">
    <location>
        <begin position="160"/>
        <end position="179"/>
    </location>
</feature>
<dbReference type="InterPro" id="IPR036890">
    <property type="entry name" value="HATPase_C_sf"/>
</dbReference>
<dbReference type="PANTHER" id="PTHR45436">
    <property type="entry name" value="SENSOR HISTIDINE KINASE YKOH"/>
    <property type="match status" value="1"/>
</dbReference>
<dbReference type="InterPro" id="IPR005467">
    <property type="entry name" value="His_kinase_dom"/>
</dbReference>
<evidence type="ECO:0000259" key="13">
    <source>
        <dbReference type="PROSITE" id="PS50885"/>
    </source>
</evidence>
<dbReference type="Pfam" id="PF00512">
    <property type="entry name" value="HisKA"/>
    <property type="match status" value="1"/>
</dbReference>
<dbReference type="CDD" id="cd06225">
    <property type="entry name" value="HAMP"/>
    <property type="match status" value="1"/>
</dbReference>
<protein>
    <recommendedName>
        <fullName evidence="3">histidine kinase</fullName>
        <ecNumber evidence="3">2.7.13.3</ecNumber>
    </recommendedName>
</protein>
<evidence type="ECO:0000259" key="12">
    <source>
        <dbReference type="PROSITE" id="PS50109"/>
    </source>
</evidence>
<dbReference type="Gene3D" id="1.10.287.130">
    <property type="match status" value="1"/>
</dbReference>
<evidence type="ECO:0000256" key="8">
    <source>
        <dbReference type="ARBA" id="ARBA00022989"/>
    </source>
</evidence>
<dbReference type="EMBL" id="AGUD01000316">
    <property type="protein sequence ID" value="EHN08872.1"/>
    <property type="molecule type" value="Genomic_DNA"/>
</dbReference>
<dbReference type="Proteomes" id="UP000005143">
    <property type="component" value="Unassembled WGS sequence"/>
</dbReference>
<feature type="domain" description="HAMP" evidence="13">
    <location>
        <begin position="180"/>
        <end position="233"/>
    </location>
</feature>
<dbReference type="SUPFAM" id="SSF55874">
    <property type="entry name" value="ATPase domain of HSP90 chaperone/DNA topoisomerase II/histidine kinase"/>
    <property type="match status" value="1"/>
</dbReference>
<dbReference type="PATRIC" id="fig|1097667.3.peg.4268"/>
<dbReference type="Pfam" id="PF00672">
    <property type="entry name" value="HAMP"/>
    <property type="match status" value="1"/>
</dbReference>
<evidence type="ECO:0000256" key="1">
    <source>
        <dbReference type="ARBA" id="ARBA00000085"/>
    </source>
</evidence>
<evidence type="ECO:0000256" key="3">
    <source>
        <dbReference type="ARBA" id="ARBA00012438"/>
    </source>
</evidence>
<dbReference type="Pfam" id="PF02518">
    <property type="entry name" value="HATPase_c"/>
    <property type="match status" value="1"/>
</dbReference>
<sequence>MILGNLRSRLTFGVVAVLAIVLALGGAVVAREADRSERQSLDDRLRRTAELLDTVVGDAITKSLPEKDARLNQVLRATGSSLVLWVGGEDVVKAGIPLPARSSPAPLGFSTRQVGERRLRTFAKTFTSADGDALGVRAIQEASSDLRPLERRQGSLERRLLLIGLAMLLLAGLGTWFAADLVLRPLRRLRTATHRIEGDGDLERRVPVDGPGELRSLAGSFNAMLERLGRSAQERNRALEATRRFAADVGHELRTPLTSVQATLSAIDRHPDVDPEVRQMIVGEALAEQRRLVGLLDGLQALARGDANPVDDADVDLAAVAAEAARAFGDRHPEIDLSVRLPDAAVPVRGWEPGLRLIVDNLLQNAARHGRPEGQVRLSVTEASPDVGPRLVVADDGPGIAAEERERIFEPFVRGSGVDRPGSGLGLALVAQQVGHHGASVTIDDASIGGARVTVRFRAT</sequence>
<evidence type="ECO:0000256" key="10">
    <source>
        <dbReference type="ARBA" id="ARBA00023136"/>
    </source>
</evidence>
<dbReference type="PROSITE" id="PS50885">
    <property type="entry name" value="HAMP"/>
    <property type="match status" value="1"/>
</dbReference>
<evidence type="ECO:0000256" key="11">
    <source>
        <dbReference type="SAM" id="Phobius"/>
    </source>
</evidence>
<dbReference type="Gene3D" id="3.30.565.10">
    <property type="entry name" value="Histidine kinase-like ATPase, C-terminal domain"/>
    <property type="match status" value="1"/>
</dbReference>
<keyword evidence="4" id="KW-0597">Phosphoprotein</keyword>
<dbReference type="Gene3D" id="6.10.340.10">
    <property type="match status" value="1"/>
</dbReference>
<dbReference type="SUPFAM" id="SSF158472">
    <property type="entry name" value="HAMP domain-like"/>
    <property type="match status" value="1"/>
</dbReference>
<feature type="transmembrane region" description="Helical" evidence="11">
    <location>
        <begin position="12"/>
        <end position="30"/>
    </location>
</feature>
<evidence type="ECO:0000256" key="7">
    <source>
        <dbReference type="ARBA" id="ARBA00022777"/>
    </source>
</evidence>
<dbReference type="PROSITE" id="PS50109">
    <property type="entry name" value="HIS_KIN"/>
    <property type="match status" value="1"/>
</dbReference>